<dbReference type="EMBL" id="WHUF01000007">
    <property type="protein sequence ID" value="MQA22799.1"/>
    <property type="molecule type" value="Genomic_DNA"/>
</dbReference>
<comment type="caution">
    <text evidence="3">The sequence shown here is derived from an EMBL/GenBank/DDBJ whole genome shotgun (WGS) entry which is preliminary data.</text>
</comment>
<feature type="compositionally biased region" description="Polar residues" evidence="1">
    <location>
        <begin position="57"/>
        <end position="75"/>
    </location>
</feature>
<dbReference type="PROSITE" id="PS51257">
    <property type="entry name" value="PROKAR_LIPOPROTEIN"/>
    <property type="match status" value="1"/>
</dbReference>
<keyword evidence="4" id="KW-1185">Reference proteome</keyword>
<reference evidence="3 4" key="1">
    <citation type="submission" date="2019-10" db="EMBL/GenBank/DDBJ databases">
        <title>Two novel species isolated from a subtropical stream in China.</title>
        <authorList>
            <person name="Lu H."/>
        </authorList>
    </citation>
    <scope>NUCLEOTIDE SEQUENCE [LARGE SCALE GENOMIC DNA]</scope>
    <source>
        <strain evidence="3 4">FT103W</strain>
    </source>
</reference>
<feature type="region of interest" description="Disordered" evidence="1">
    <location>
        <begin position="51"/>
        <end position="82"/>
    </location>
</feature>
<evidence type="ECO:0000256" key="1">
    <source>
        <dbReference type="SAM" id="MobiDB-lite"/>
    </source>
</evidence>
<accession>A0A843SEU3</accession>
<gene>
    <name evidence="3" type="ORF">GEV01_25075</name>
</gene>
<evidence type="ECO:0000313" key="4">
    <source>
        <dbReference type="Proteomes" id="UP000444318"/>
    </source>
</evidence>
<proteinExistence type="predicted"/>
<evidence type="ECO:0000256" key="2">
    <source>
        <dbReference type="SAM" id="SignalP"/>
    </source>
</evidence>
<feature type="signal peptide" evidence="2">
    <location>
        <begin position="1"/>
        <end position="24"/>
    </location>
</feature>
<keyword evidence="2" id="KW-0732">Signal</keyword>
<protein>
    <recommendedName>
        <fullName evidence="5">DUF4124 domain-containing protein</fullName>
    </recommendedName>
</protein>
<evidence type="ECO:0008006" key="5">
    <source>
        <dbReference type="Google" id="ProtNLM"/>
    </source>
</evidence>
<name>A0A843SEU3_9BURK</name>
<sequence>MNKDKPMFRLLPLAGLLAAGCCAAAVSVATFKQVMPPPGLYQIDTDGTIRMPDAGTSARQQTDGASGDVTATTTAPGGKARQDFKGDGPIRFCVPAHQVVPQVLPANLGAAACKTLSTTGGGDSIVHIAQCAGGRYKLTVRRLSENTWEFIDHADLGPTPGAPSMEALRPMMEQMAKNGTPEERAKAQQALAVLPQQQAAMDAGRAQAMAALAKAQADAKTPQEAAAVAKAMQAMGQTGIHMQTDARRVWTRIAEHCGS</sequence>
<evidence type="ECO:0000313" key="3">
    <source>
        <dbReference type="EMBL" id="MQA22799.1"/>
    </source>
</evidence>
<organism evidence="3 4">
    <name type="scientific">Rugamonas rivuli</name>
    <dbReference type="NCBI Taxonomy" id="2743358"/>
    <lineage>
        <taxon>Bacteria</taxon>
        <taxon>Pseudomonadati</taxon>
        <taxon>Pseudomonadota</taxon>
        <taxon>Betaproteobacteria</taxon>
        <taxon>Burkholderiales</taxon>
        <taxon>Oxalobacteraceae</taxon>
        <taxon>Telluria group</taxon>
        <taxon>Rugamonas</taxon>
    </lineage>
</organism>
<feature type="chain" id="PRO_5032640962" description="DUF4124 domain-containing protein" evidence="2">
    <location>
        <begin position="25"/>
        <end position="259"/>
    </location>
</feature>
<dbReference type="AlphaFoldDB" id="A0A843SEU3"/>
<dbReference type="Proteomes" id="UP000444318">
    <property type="component" value="Unassembled WGS sequence"/>
</dbReference>